<accession>A0ABV8UFM9</accession>
<evidence type="ECO:0000256" key="7">
    <source>
        <dbReference type="ARBA" id="ARBA00022840"/>
    </source>
</evidence>
<keyword evidence="5 9" id="KW-0235">DNA replication</keyword>
<dbReference type="PANTHER" id="PTHR32182:SF0">
    <property type="entry name" value="DNA REPLICATION AND REPAIR PROTEIN RECF"/>
    <property type="match status" value="1"/>
</dbReference>
<comment type="similarity">
    <text evidence="2 9">Belongs to the RecF family.</text>
</comment>
<dbReference type="Pfam" id="PF02463">
    <property type="entry name" value="SMC_N"/>
    <property type="match status" value="1"/>
</dbReference>
<keyword evidence="9" id="KW-0234">DNA repair</keyword>
<evidence type="ECO:0000256" key="6">
    <source>
        <dbReference type="ARBA" id="ARBA00022741"/>
    </source>
</evidence>
<evidence type="ECO:0000256" key="2">
    <source>
        <dbReference type="ARBA" id="ARBA00008016"/>
    </source>
</evidence>
<dbReference type="SUPFAM" id="SSF52540">
    <property type="entry name" value="P-loop containing nucleoside triphosphate hydrolases"/>
    <property type="match status" value="1"/>
</dbReference>
<evidence type="ECO:0000256" key="1">
    <source>
        <dbReference type="ARBA" id="ARBA00004496"/>
    </source>
</evidence>
<dbReference type="Gene3D" id="3.40.50.300">
    <property type="entry name" value="P-loop containing nucleotide triphosphate hydrolases"/>
    <property type="match status" value="1"/>
</dbReference>
<dbReference type="PANTHER" id="PTHR32182">
    <property type="entry name" value="DNA REPLICATION AND REPAIR PROTEIN RECF"/>
    <property type="match status" value="1"/>
</dbReference>
<comment type="caution">
    <text evidence="12">The sequence shown here is derived from an EMBL/GenBank/DDBJ whole genome shotgun (WGS) entry which is preliminary data.</text>
</comment>
<evidence type="ECO:0000313" key="12">
    <source>
        <dbReference type="EMBL" id="MFC4350078.1"/>
    </source>
</evidence>
<dbReference type="InterPro" id="IPR001238">
    <property type="entry name" value="DNA-binding_RecF"/>
</dbReference>
<keyword evidence="9" id="KW-0227">DNA damage</keyword>
<dbReference type="InterPro" id="IPR042174">
    <property type="entry name" value="RecF_2"/>
</dbReference>
<organism evidence="12 13">
    <name type="scientific">Fodinicurvata halophila</name>
    <dbReference type="NCBI Taxonomy" id="1419723"/>
    <lineage>
        <taxon>Bacteria</taxon>
        <taxon>Pseudomonadati</taxon>
        <taxon>Pseudomonadota</taxon>
        <taxon>Alphaproteobacteria</taxon>
        <taxon>Rhodospirillales</taxon>
        <taxon>Rhodovibrionaceae</taxon>
        <taxon>Fodinicurvata</taxon>
    </lineage>
</organism>
<keyword evidence="8 9" id="KW-0238">DNA-binding</keyword>
<keyword evidence="6 9" id="KW-0547">Nucleotide-binding</keyword>
<keyword evidence="13" id="KW-1185">Reference proteome</keyword>
<dbReference type="EMBL" id="JBHSCW010000001">
    <property type="protein sequence ID" value="MFC4350078.1"/>
    <property type="molecule type" value="Genomic_DNA"/>
</dbReference>
<name>A0ABV8UFM9_9PROT</name>
<evidence type="ECO:0000256" key="4">
    <source>
        <dbReference type="ARBA" id="ARBA00022490"/>
    </source>
</evidence>
<dbReference type="Proteomes" id="UP001595799">
    <property type="component" value="Unassembled WGS sequence"/>
</dbReference>
<dbReference type="HAMAP" id="MF_00365">
    <property type="entry name" value="RecF"/>
    <property type="match status" value="1"/>
</dbReference>
<reference evidence="13" key="1">
    <citation type="journal article" date="2019" name="Int. J. Syst. Evol. Microbiol.">
        <title>The Global Catalogue of Microorganisms (GCM) 10K type strain sequencing project: providing services to taxonomists for standard genome sequencing and annotation.</title>
        <authorList>
            <consortium name="The Broad Institute Genomics Platform"/>
            <consortium name="The Broad Institute Genome Sequencing Center for Infectious Disease"/>
            <person name="Wu L."/>
            <person name="Ma J."/>
        </authorList>
    </citation>
    <scope>NUCLEOTIDE SEQUENCE [LARGE SCALE GENOMIC DNA]</scope>
    <source>
        <strain evidence="13">CECT 8472</strain>
    </source>
</reference>
<keyword evidence="4 9" id="KW-0963">Cytoplasm</keyword>
<evidence type="ECO:0000313" key="13">
    <source>
        <dbReference type="Proteomes" id="UP001595799"/>
    </source>
</evidence>
<evidence type="ECO:0000256" key="9">
    <source>
        <dbReference type="HAMAP-Rule" id="MF_00365"/>
    </source>
</evidence>
<dbReference type="Gene3D" id="1.20.1050.90">
    <property type="entry name" value="RecF/RecN/SMC, N-terminal domain"/>
    <property type="match status" value="1"/>
</dbReference>
<evidence type="ECO:0000259" key="11">
    <source>
        <dbReference type="Pfam" id="PF02463"/>
    </source>
</evidence>
<dbReference type="InterPro" id="IPR018078">
    <property type="entry name" value="DNA-binding_RecF_CS"/>
</dbReference>
<evidence type="ECO:0000256" key="10">
    <source>
        <dbReference type="SAM" id="MobiDB-lite"/>
    </source>
</evidence>
<protein>
    <recommendedName>
        <fullName evidence="3 9">DNA replication and repair protein RecF</fullName>
    </recommendedName>
</protein>
<keyword evidence="7 9" id="KW-0067">ATP-binding</keyword>
<comment type="function">
    <text evidence="9">The RecF protein is involved in DNA metabolism; it is required for DNA replication and normal SOS inducibility. RecF binds preferentially to single-stranded, linear DNA. It also seems to bind ATP.</text>
</comment>
<proteinExistence type="inferred from homology"/>
<gene>
    <name evidence="9 12" type="primary">recF</name>
    <name evidence="12" type="ORF">ACFOW6_00840</name>
</gene>
<keyword evidence="9" id="KW-0742">SOS response</keyword>
<evidence type="ECO:0000256" key="5">
    <source>
        <dbReference type="ARBA" id="ARBA00022705"/>
    </source>
</evidence>
<dbReference type="InterPro" id="IPR027417">
    <property type="entry name" value="P-loop_NTPase"/>
</dbReference>
<comment type="subcellular location">
    <subcellularLocation>
        <location evidence="1 9">Cytoplasm</location>
    </subcellularLocation>
</comment>
<feature type="binding site" evidence="9">
    <location>
        <begin position="56"/>
        <end position="63"/>
    </location>
    <ligand>
        <name>ATP</name>
        <dbReference type="ChEBI" id="CHEBI:30616"/>
    </ligand>
</feature>
<evidence type="ECO:0000256" key="8">
    <source>
        <dbReference type="ARBA" id="ARBA00023125"/>
    </source>
</evidence>
<feature type="region of interest" description="Disordered" evidence="10">
    <location>
        <begin position="1"/>
        <end position="21"/>
    </location>
</feature>
<dbReference type="InterPro" id="IPR003395">
    <property type="entry name" value="RecF/RecN/SMC_N"/>
</dbReference>
<dbReference type="NCBIfam" id="TIGR00611">
    <property type="entry name" value="recf"/>
    <property type="match status" value="1"/>
</dbReference>
<dbReference type="PROSITE" id="PS00617">
    <property type="entry name" value="RECF_1"/>
    <property type="match status" value="1"/>
</dbReference>
<dbReference type="RefSeq" id="WP_382420177.1">
    <property type="nucleotide sequence ID" value="NZ_JBHSCW010000001.1"/>
</dbReference>
<evidence type="ECO:0000256" key="3">
    <source>
        <dbReference type="ARBA" id="ARBA00020170"/>
    </source>
</evidence>
<feature type="domain" description="RecF/RecN/SMC N-terminal" evidence="11">
    <location>
        <begin position="29"/>
        <end position="367"/>
    </location>
</feature>
<sequence>MMGNPAIQGENERSERTGRGPAEGRALWLERLTVTAFRNFAQTELRCDARPVVLLGGNGSGKTNLLEAISLLAPGRGLRRARLGDLSRRKPGNEAEGDRAWAVAARVHTPEGPRELGTGLDPANEAGRERRLLKLDGEFVSSQQAFGEIVSAVWVAPHMDRIFQESPSSRRRFLDRLVYGFDPAHAGRIAAYEHAMRERSRLLREQRRDPSWLGGLERTMAEKAVAIAAARRSLVSRLAAACEETHGAFPAVGLALVGDAESWLDEMPAVQVEERLLRRLEESRPADGETGGAACGAHRCDLAASDLERDMPAAFCSTGEQKALLLSLVMAHTRLLSLERGTGPLLLLDEVAAHLDAGLREALYASILDLGVQAWMSGTDSGLFSALGPDVQRFHLREGLVLREA</sequence>